<evidence type="ECO:0000313" key="3">
    <source>
        <dbReference type="Proteomes" id="UP000077266"/>
    </source>
</evidence>
<protein>
    <submittedName>
        <fullName evidence="2">Uncharacterized protein</fullName>
    </submittedName>
</protein>
<dbReference type="AlphaFoldDB" id="A0A165L9F8"/>
<dbReference type="EMBL" id="KV425929">
    <property type="protein sequence ID" value="KZV97560.1"/>
    <property type="molecule type" value="Genomic_DNA"/>
</dbReference>
<dbReference type="Proteomes" id="UP000077266">
    <property type="component" value="Unassembled WGS sequence"/>
</dbReference>
<feature type="non-terminal residue" evidence="2">
    <location>
        <position position="1"/>
    </location>
</feature>
<accession>A0A165L9F8</accession>
<gene>
    <name evidence="2" type="ORF">EXIGLDRAFT_812585</name>
</gene>
<sequence>SEGLYIDIRTLLPRVTVIRLPDQYRYAPLQGSTLGPGNSPEMPRSFGTATTPVLLDAREIAQMMQLVRWNEHSAYDLRRALGTNSVKRAMAASVRVSPVPPRQECTFAPGPGAARPAVRDADPVSFAPHIRAQAWEWALGPIQMLVFTTESLVDVEEGPGSDSTSDSAATPPSAAPLDLAAEKSSTTSPGPLHEWPQPTSSDADASAVDCQWRAPRSQAQTPSRERDPWTAFSTSNTKSKKTRSQVSKPSRRDRENVPPSTQTRNVRRGSA</sequence>
<dbReference type="InParanoid" id="A0A165L9F8"/>
<feature type="compositionally biased region" description="Low complexity" evidence="1">
    <location>
        <begin position="161"/>
        <end position="174"/>
    </location>
</feature>
<keyword evidence="3" id="KW-1185">Reference proteome</keyword>
<feature type="region of interest" description="Disordered" evidence="1">
    <location>
        <begin position="180"/>
        <end position="271"/>
    </location>
</feature>
<evidence type="ECO:0000313" key="2">
    <source>
        <dbReference type="EMBL" id="KZV97560.1"/>
    </source>
</evidence>
<reference evidence="2 3" key="1">
    <citation type="journal article" date="2016" name="Mol. Biol. Evol.">
        <title>Comparative Genomics of Early-Diverging Mushroom-Forming Fungi Provides Insights into the Origins of Lignocellulose Decay Capabilities.</title>
        <authorList>
            <person name="Nagy L.G."/>
            <person name="Riley R."/>
            <person name="Tritt A."/>
            <person name="Adam C."/>
            <person name="Daum C."/>
            <person name="Floudas D."/>
            <person name="Sun H."/>
            <person name="Yadav J.S."/>
            <person name="Pangilinan J."/>
            <person name="Larsson K.H."/>
            <person name="Matsuura K."/>
            <person name="Barry K."/>
            <person name="Labutti K."/>
            <person name="Kuo R."/>
            <person name="Ohm R.A."/>
            <person name="Bhattacharya S.S."/>
            <person name="Shirouzu T."/>
            <person name="Yoshinaga Y."/>
            <person name="Martin F.M."/>
            <person name="Grigoriev I.V."/>
            <person name="Hibbett D.S."/>
        </authorList>
    </citation>
    <scope>NUCLEOTIDE SEQUENCE [LARGE SCALE GENOMIC DNA]</scope>
    <source>
        <strain evidence="2 3">HHB12029</strain>
    </source>
</reference>
<organism evidence="2 3">
    <name type="scientific">Exidia glandulosa HHB12029</name>
    <dbReference type="NCBI Taxonomy" id="1314781"/>
    <lineage>
        <taxon>Eukaryota</taxon>
        <taxon>Fungi</taxon>
        <taxon>Dikarya</taxon>
        <taxon>Basidiomycota</taxon>
        <taxon>Agaricomycotina</taxon>
        <taxon>Agaricomycetes</taxon>
        <taxon>Auriculariales</taxon>
        <taxon>Exidiaceae</taxon>
        <taxon>Exidia</taxon>
    </lineage>
</organism>
<proteinExistence type="predicted"/>
<feature type="region of interest" description="Disordered" evidence="1">
    <location>
        <begin position="155"/>
        <end position="174"/>
    </location>
</feature>
<evidence type="ECO:0000256" key="1">
    <source>
        <dbReference type="SAM" id="MobiDB-lite"/>
    </source>
</evidence>
<name>A0A165L9F8_EXIGL</name>